<feature type="transmembrane region" description="Helical" evidence="6">
    <location>
        <begin position="324"/>
        <end position="343"/>
    </location>
</feature>
<dbReference type="RefSeq" id="WP_270683717.1">
    <property type="nucleotide sequence ID" value="NZ_JAQFWQ010000007.1"/>
</dbReference>
<evidence type="ECO:0000313" key="9">
    <source>
        <dbReference type="Proteomes" id="UP001527866"/>
    </source>
</evidence>
<feature type="transmembrane region" description="Helical" evidence="6">
    <location>
        <begin position="243"/>
        <end position="263"/>
    </location>
</feature>
<keyword evidence="9" id="KW-1185">Reference proteome</keyword>
<dbReference type="InterPro" id="IPR011701">
    <property type="entry name" value="MFS"/>
</dbReference>
<dbReference type="InterPro" id="IPR020846">
    <property type="entry name" value="MFS_dom"/>
</dbReference>
<feature type="domain" description="Major facilitator superfamily (MFS) profile" evidence="7">
    <location>
        <begin position="32"/>
        <end position="414"/>
    </location>
</feature>
<evidence type="ECO:0000256" key="1">
    <source>
        <dbReference type="ARBA" id="ARBA00004651"/>
    </source>
</evidence>
<evidence type="ECO:0000256" key="2">
    <source>
        <dbReference type="ARBA" id="ARBA00022692"/>
    </source>
</evidence>
<reference evidence="8 9" key="1">
    <citation type="submission" date="2023-01" db="EMBL/GenBank/DDBJ databases">
        <title>Draft genome sequence of Nocardiopsis sp. RSe5-2 isolated from halophytes.</title>
        <authorList>
            <person name="Duangmal K."/>
            <person name="Chantavorakit T."/>
        </authorList>
    </citation>
    <scope>NUCLEOTIDE SEQUENCE [LARGE SCALE GENOMIC DNA]</scope>
    <source>
        <strain evidence="8 9">RSe5-2</strain>
    </source>
</reference>
<feature type="region of interest" description="Disordered" evidence="5">
    <location>
        <begin position="1"/>
        <end position="23"/>
    </location>
</feature>
<evidence type="ECO:0000256" key="5">
    <source>
        <dbReference type="SAM" id="MobiDB-lite"/>
    </source>
</evidence>
<dbReference type="InterPro" id="IPR036259">
    <property type="entry name" value="MFS_trans_sf"/>
</dbReference>
<keyword evidence="3 6" id="KW-1133">Transmembrane helix</keyword>
<evidence type="ECO:0000256" key="6">
    <source>
        <dbReference type="SAM" id="Phobius"/>
    </source>
</evidence>
<dbReference type="Gene3D" id="1.20.1250.20">
    <property type="entry name" value="MFS general substrate transporter like domains"/>
    <property type="match status" value="1"/>
</dbReference>
<dbReference type="PROSITE" id="PS50850">
    <property type="entry name" value="MFS"/>
    <property type="match status" value="1"/>
</dbReference>
<feature type="transmembrane region" description="Helical" evidence="6">
    <location>
        <begin position="155"/>
        <end position="173"/>
    </location>
</feature>
<keyword evidence="4 6" id="KW-0472">Membrane</keyword>
<evidence type="ECO:0000313" key="8">
    <source>
        <dbReference type="EMBL" id="MDA2809812.1"/>
    </source>
</evidence>
<feature type="transmembrane region" description="Helical" evidence="6">
    <location>
        <begin position="32"/>
        <end position="54"/>
    </location>
</feature>
<dbReference type="Pfam" id="PF07690">
    <property type="entry name" value="MFS_1"/>
    <property type="match status" value="1"/>
</dbReference>
<feature type="transmembrane region" description="Helical" evidence="6">
    <location>
        <begin position="122"/>
        <end position="148"/>
    </location>
</feature>
<evidence type="ECO:0000256" key="4">
    <source>
        <dbReference type="ARBA" id="ARBA00023136"/>
    </source>
</evidence>
<comment type="caution">
    <text evidence="8">The sequence shown here is derived from an EMBL/GenBank/DDBJ whole genome shotgun (WGS) entry which is preliminary data.</text>
</comment>
<name>A0ABT4TYR1_9ACTN</name>
<evidence type="ECO:0000259" key="7">
    <source>
        <dbReference type="PROSITE" id="PS50850"/>
    </source>
</evidence>
<gene>
    <name evidence="8" type="ORF">O4J56_04095</name>
</gene>
<accession>A0ABT4TYR1</accession>
<feature type="transmembrane region" description="Helical" evidence="6">
    <location>
        <begin position="391"/>
        <end position="409"/>
    </location>
</feature>
<dbReference type="SUPFAM" id="SSF103473">
    <property type="entry name" value="MFS general substrate transporter"/>
    <property type="match status" value="1"/>
</dbReference>
<dbReference type="PANTHER" id="PTHR42910:SF1">
    <property type="entry name" value="MAJOR FACILITATOR SUPERFAMILY (MFS) PROFILE DOMAIN-CONTAINING PROTEIN"/>
    <property type="match status" value="1"/>
</dbReference>
<protein>
    <submittedName>
        <fullName evidence="8">MFS transporter</fullName>
    </submittedName>
</protein>
<evidence type="ECO:0000256" key="3">
    <source>
        <dbReference type="ARBA" id="ARBA00022989"/>
    </source>
</evidence>
<feature type="transmembrane region" description="Helical" evidence="6">
    <location>
        <begin position="98"/>
        <end position="116"/>
    </location>
</feature>
<feature type="transmembrane region" description="Helical" evidence="6">
    <location>
        <begin position="185"/>
        <end position="205"/>
    </location>
</feature>
<feature type="transmembrane region" description="Helical" evidence="6">
    <location>
        <begin position="66"/>
        <end position="86"/>
    </location>
</feature>
<dbReference type="PANTHER" id="PTHR42910">
    <property type="entry name" value="TRANSPORTER SCO4007-RELATED"/>
    <property type="match status" value="1"/>
</dbReference>
<comment type="subcellular location">
    <subcellularLocation>
        <location evidence="1">Cell membrane</location>
        <topology evidence="1">Multi-pass membrane protein</topology>
    </subcellularLocation>
</comment>
<feature type="transmembrane region" description="Helical" evidence="6">
    <location>
        <begin position="364"/>
        <end position="385"/>
    </location>
</feature>
<proteinExistence type="predicted"/>
<dbReference type="Proteomes" id="UP001527866">
    <property type="component" value="Unassembled WGS sequence"/>
</dbReference>
<organism evidence="8 9">
    <name type="scientific">Nocardiopsis endophytica</name>
    <dbReference type="NCBI Taxonomy" id="3018445"/>
    <lineage>
        <taxon>Bacteria</taxon>
        <taxon>Bacillati</taxon>
        <taxon>Actinomycetota</taxon>
        <taxon>Actinomycetes</taxon>
        <taxon>Streptosporangiales</taxon>
        <taxon>Nocardiopsidaceae</taxon>
        <taxon>Nocardiopsis</taxon>
    </lineage>
</organism>
<sequence>MTTSRDTPSAAPGGATGPAASGPGTPGVGRGLLFLMSVATGLAVAGNYLAHPLLERVSGALGTTPAAAALIVTAAQAGYGAGLLLVVPLADIVERRRLAVGLLAAAAVGLAASAAAPSLPVLLATTVATAFASAAAQVLVGTGAGMAAPVDRGRVVGAMMSGLLTGVLLARVVSGALAEVGGWTAPYWTAAVLLAAVAAALRLAMPRSVPAEPDHGRPGYPALLASTVGLLAREPVLGVRASMAALSSAGYMGMWTGLALLLGGPAYGWSTSAIGLFGLLAAAGPVATQVAGRLADGGHVRAVTAAGAAAIAAAWAVLSGAAEALPLLVAGLLLADVGQALVLNSSQNVLFALRPDVRNRVNSIFMTVFFGGGALGAGVAGSLWGAWGWNGVVALGATAALGVVVLWAVDRRRRTPR</sequence>
<feature type="transmembrane region" description="Helical" evidence="6">
    <location>
        <begin position="300"/>
        <end position="318"/>
    </location>
</feature>
<feature type="transmembrane region" description="Helical" evidence="6">
    <location>
        <begin position="269"/>
        <end position="288"/>
    </location>
</feature>
<keyword evidence="2 6" id="KW-0812">Transmembrane</keyword>
<feature type="compositionally biased region" description="Low complexity" evidence="5">
    <location>
        <begin position="7"/>
        <end position="23"/>
    </location>
</feature>
<dbReference type="EMBL" id="JAQFWQ010000007">
    <property type="protein sequence ID" value="MDA2809812.1"/>
    <property type="molecule type" value="Genomic_DNA"/>
</dbReference>